<dbReference type="Proteomes" id="UP001176941">
    <property type="component" value="Chromosome 7"/>
</dbReference>
<dbReference type="EMBL" id="OX459943">
    <property type="protein sequence ID" value="CAI9177579.1"/>
    <property type="molecule type" value="Genomic_DNA"/>
</dbReference>
<accession>A0ABN8ZUZ2</accession>
<protein>
    <submittedName>
        <fullName evidence="1">Uncharacterized protein</fullName>
    </submittedName>
</protein>
<gene>
    <name evidence="1" type="ORF">MRATA1EN1_LOCUS26541</name>
</gene>
<reference evidence="1" key="1">
    <citation type="submission" date="2023-04" db="EMBL/GenBank/DDBJ databases">
        <authorList>
            <consortium name="ELIXIR-Norway"/>
        </authorList>
    </citation>
    <scope>NUCLEOTIDE SEQUENCE [LARGE SCALE GENOMIC DNA]</scope>
</reference>
<name>A0ABN8ZUZ2_RANTA</name>
<organism evidence="1 2">
    <name type="scientific">Rangifer tarandus platyrhynchus</name>
    <name type="common">Svalbard reindeer</name>
    <dbReference type="NCBI Taxonomy" id="3082113"/>
    <lineage>
        <taxon>Eukaryota</taxon>
        <taxon>Metazoa</taxon>
        <taxon>Chordata</taxon>
        <taxon>Craniata</taxon>
        <taxon>Vertebrata</taxon>
        <taxon>Euteleostomi</taxon>
        <taxon>Mammalia</taxon>
        <taxon>Eutheria</taxon>
        <taxon>Laurasiatheria</taxon>
        <taxon>Artiodactyla</taxon>
        <taxon>Ruminantia</taxon>
        <taxon>Pecora</taxon>
        <taxon>Cervidae</taxon>
        <taxon>Odocoileinae</taxon>
        <taxon>Rangifer</taxon>
    </lineage>
</organism>
<evidence type="ECO:0000313" key="1">
    <source>
        <dbReference type="EMBL" id="CAI9177579.1"/>
    </source>
</evidence>
<sequence length="101" mass="11229">MKIQTNEIKCILEIIALDSRKVKNESVSCSVVSDSVTPWAAVCWAPMSMEFSRQEYWSGLPFPSPGDLPDTGINPEIESESPALQEEGIMIIMEVSLQVLR</sequence>
<proteinExistence type="predicted"/>
<evidence type="ECO:0000313" key="2">
    <source>
        <dbReference type="Proteomes" id="UP001176941"/>
    </source>
</evidence>
<keyword evidence="2" id="KW-1185">Reference proteome</keyword>